<dbReference type="RefSeq" id="YP_009015939.1">
    <property type="nucleotide sequence ID" value="NC_023719.1"/>
</dbReference>
<evidence type="ECO:0000256" key="1">
    <source>
        <dbReference type="SAM" id="MobiDB-lite"/>
    </source>
</evidence>
<evidence type="ECO:0000313" key="3">
    <source>
        <dbReference type="Proteomes" id="UP000009273"/>
    </source>
</evidence>
<proteinExistence type="predicted"/>
<dbReference type="EMBL" id="JN638751">
    <property type="protein sequence ID" value="AEO93890.1"/>
    <property type="molecule type" value="Genomic_DNA"/>
</dbReference>
<gene>
    <name evidence="2" type="primary">647</name>
    <name evidence="2" type="ORF">G_647</name>
</gene>
<dbReference type="Proteomes" id="UP000009273">
    <property type="component" value="Segment"/>
</dbReference>
<organism evidence="2 3">
    <name type="scientific">Bacillus phage G</name>
    <dbReference type="NCBI Taxonomy" id="2884420"/>
    <lineage>
        <taxon>Viruses</taxon>
        <taxon>Duplodnaviria</taxon>
        <taxon>Heunggongvirae</taxon>
        <taxon>Uroviricota</taxon>
        <taxon>Caudoviricetes</taxon>
        <taxon>Donellivirus</taxon>
        <taxon>Donellivirus gee</taxon>
    </lineage>
</organism>
<protein>
    <submittedName>
        <fullName evidence="2">Gp647</fullName>
    </submittedName>
</protein>
<sequence>MSKYTYDFRVEPIERLSNQLPSKEQTCQKSKKSNKTSFKEILKNSLQSTSNMI</sequence>
<keyword evidence="3" id="KW-1185">Reference proteome</keyword>
<accession>G3MB27</accession>
<dbReference type="GeneID" id="18563855"/>
<reference evidence="2 3" key="1">
    <citation type="submission" date="2011-09" db="EMBL/GenBank/DDBJ databases">
        <authorList>
            <person name="Pope W.H."/>
            <person name="Pedulla M.L."/>
            <person name="Ford M.E."/>
            <person name="Peebles C.L."/>
            <person name="Hatfull G.H."/>
            <person name="Hendrix R.W."/>
        </authorList>
    </citation>
    <scope>NUCLEOTIDE SEQUENCE [LARGE SCALE GENOMIC DNA]</scope>
    <source>
        <strain evidence="2">G</strain>
    </source>
</reference>
<feature type="compositionally biased region" description="Polar residues" evidence="1">
    <location>
        <begin position="17"/>
        <end position="28"/>
    </location>
</feature>
<evidence type="ECO:0000313" key="2">
    <source>
        <dbReference type="EMBL" id="AEO93890.1"/>
    </source>
</evidence>
<dbReference type="KEGG" id="vg:18563855"/>
<feature type="region of interest" description="Disordered" evidence="1">
    <location>
        <begin position="17"/>
        <end position="40"/>
    </location>
</feature>
<name>G3MB27_9CAUD</name>